<comment type="pathway">
    <text evidence="9">Lipid metabolism; fatty acid biosynthesis.</text>
</comment>
<evidence type="ECO:0000256" key="1">
    <source>
        <dbReference type="ARBA" id="ARBA00008642"/>
    </source>
</evidence>
<dbReference type="InterPro" id="IPR013747">
    <property type="entry name" value="ACP_syn_III_C"/>
</dbReference>
<keyword evidence="9" id="KW-0511">Multifunctional enzyme</keyword>
<dbReference type="Gene3D" id="3.40.47.10">
    <property type="match status" value="1"/>
</dbReference>
<feature type="region of interest" description="ACP-binding" evidence="9">
    <location>
        <begin position="256"/>
        <end position="260"/>
    </location>
</feature>
<gene>
    <name evidence="9" type="primary">fabH</name>
    <name evidence="12" type="ORF">IAB37_06100</name>
</gene>
<evidence type="ECO:0000256" key="8">
    <source>
        <dbReference type="ARBA" id="ARBA00023315"/>
    </source>
</evidence>
<dbReference type="AlphaFoldDB" id="A0A9D1DY62"/>
<dbReference type="GO" id="GO:0006633">
    <property type="term" value="P:fatty acid biosynthetic process"/>
    <property type="evidence" value="ECO:0007669"/>
    <property type="project" value="UniProtKB-UniRule"/>
</dbReference>
<dbReference type="Pfam" id="PF08545">
    <property type="entry name" value="ACP_syn_III"/>
    <property type="match status" value="1"/>
</dbReference>
<feature type="active site" evidence="9">
    <location>
        <position position="110"/>
    </location>
</feature>
<dbReference type="EMBL" id="DVHA01000193">
    <property type="protein sequence ID" value="HIR61127.1"/>
    <property type="molecule type" value="Genomic_DNA"/>
</dbReference>
<feature type="active site" evidence="9">
    <location>
        <position position="285"/>
    </location>
</feature>
<organism evidence="12 13">
    <name type="scientific">Candidatus Faecivivens stercoravium</name>
    <dbReference type="NCBI Taxonomy" id="2840803"/>
    <lineage>
        <taxon>Bacteria</taxon>
        <taxon>Bacillati</taxon>
        <taxon>Bacillota</taxon>
        <taxon>Clostridia</taxon>
        <taxon>Eubacteriales</taxon>
        <taxon>Oscillospiraceae</taxon>
        <taxon>Oscillospiraceae incertae sedis</taxon>
        <taxon>Candidatus Faecivivens</taxon>
    </lineage>
</organism>
<comment type="function">
    <text evidence="9">Catalyzes the condensation reaction of fatty acid synthesis by the addition to an acyl acceptor of two carbons from malonyl-ACP. Catalyzes the first condensation reaction which initiates fatty acid synthesis and may therefore play a role in governing the total rate of fatty acid production. Possesses both acetoacetyl-ACP synthase and acetyl transacylase activities. Its substrate specificity determines the biosynthesis of branched-chain and/or straight-chain of fatty acids.</text>
</comment>
<dbReference type="PANTHER" id="PTHR34069">
    <property type="entry name" value="3-OXOACYL-[ACYL-CARRIER-PROTEIN] SYNTHASE 3"/>
    <property type="match status" value="1"/>
</dbReference>
<dbReference type="InterPro" id="IPR016039">
    <property type="entry name" value="Thiolase-like"/>
</dbReference>
<dbReference type="GO" id="GO:0005737">
    <property type="term" value="C:cytoplasm"/>
    <property type="evidence" value="ECO:0007669"/>
    <property type="project" value="UniProtKB-SubCell"/>
</dbReference>
<evidence type="ECO:0000256" key="6">
    <source>
        <dbReference type="ARBA" id="ARBA00023098"/>
    </source>
</evidence>
<dbReference type="InterPro" id="IPR013751">
    <property type="entry name" value="ACP_syn_III_N"/>
</dbReference>
<comment type="similarity">
    <text evidence="1 9">Belongs to the thiolase-like superfamily. FabH family.</text>
</comment>
<dbReference type="NCBIfam" id="NF006829">
    <property type="entry name" value="PRK09352.1"/>
    <property type="match status" value="1"/>
</dbReference>
<keyword evidence="7 9" id="KW-0275">Fatty acid biosynthesis</keyword>
<proteinExistence type="inferred from homology"/>
<dbReference type="NCBIfam" id="TIGR00747">
    <property type="entry name" value="fabH"/>
    <property type="match status" value="1"/>
</dbReference>
<keyword evidence="8 9" id="KW-0012">Acyltransferase</keyword>
<evidence type="ECO:0000259" key="11">
    <source>
        <dbReference type="Pfam" id="PF08545"/>
    </source>
</evidence>
<dbReference type="InterPro" id="IPR004655">
    <property type="entry name" value="FabH"/>
</dbReference>
<keyword evidence="6 9" id="KW-0443">Lipid metabolism</keyword>
<reference evidence="12" key="1">
    <citation type="submission" date="2020-10" db="EMBL/GenBank/DDBJ databases">
        <authorList>
            <person name="Gilroy R."/>
        </authorList>
    </citation>
    <scope>NUCLEOTIDE SEQUENCE</scope>
    <source>
        <strain evidence="12">CHK189-12415</strain>
    </source>
</reference>
<evidence type="ECO:0000256" key="4">
    <source>
        <dbReference type="ARBA" id="ARBA00022679"/>
    </source>
</evidence>
<comment type="domain">
    <text evidence="9">The last Arg residue of the ACP-binding site is essential for the weak association between ACP/AcpP and FabH.</text>
</comment>
<keyword evidence="4 9" id="KW-0808">Transferase</keyword>
<keyword evidence="5 9" id="KW-0276">Fatty acid metabolism</keyword>
<evidence type="ECO:0000256" key="3">
    <source>
        <dbReference type="ARBA" id="ARBA00022516"/>
    </source>
</evidence>
<comment type="caution">
    <text evidence="12">The sequence shown here is derived from an EMBL/GenBank/DDBJ whole genome shotgun (WGS) entry which is preliminary data.</text>
</comment>
<evidence type="ECO:0000256" key="9">
    <source>
        <dbReference type="HAMAP-Rule" id="MF_01815"/>
    </source>
</evidence>
<dbReference type="GO" id="GO:0044550">
    <property type="term" value="P:secondary metabolite biosynthetic process"/>
    <property type="evidence" value="ECO:0007669"/>
    <property type="project" value="TreeGrafter"/>
</dbReference>
<evidence type="ECO:0000256" key="7">
    <source>
        <dbReference type="ARBA" id="ARBA00023160"/>
    </source>
</evidence>
<evidence type="ECO:0000256" key="2">
    <source>
        <dbReference type="ARBA" id="ARBA00022490"/>
    </source>
</evidence>
<comment type="subcellular location">
    <subcellularLocation>
        <location evidence="9">Cytoplasm</location>
    </subcellularLocation>
</comment>
<evidence type="ECO:0000313" key="12">
    <source>
        <dbReference type="EMBL" id="HIR61127.1"/>
    </source>
</evidence>
<dbReference type="Pfam" id="PF08541">
    <property type="entry name" value="ACP_syn_III_C"/>
    <property type="match status" value="1"/>
</dbReference>
<name>A0A9D1DY62_9FIRM</name>
<evidence type="ECO:0000313" key="13">
    <source>
        <dbReference type="Proteomes" id="UP000824241"/>
    </source>
</evidence>
<feature type="domain" description="Beta-ketoacyl-[acyl-carrier-protein] synthase III N-terminal" evidence="11">
    <location>
        <begin position="104"/>
        <end position="178"/>
    </location>
</feature>
<evidence type="ECO:0000256" key="5">
    <source>
        <dbReference type="ARBA" id="ARBA00022832"/>
    </source>
</evidence>
<keyword evidence="2 9" id="KW-0963">Cytoplasm</keyword>
<dbReference type="Proteomes" id="UP000824241">
    <property type="component" value="Unassembled WGS sequence"/>
</dbReference>
<protein>
    <recommendedName>
        <fullName evidence="9">Beta-ketoacyl-[acyl-carrier-protein] synthase III</fullName>
        <shortName evidence="9">Beta-ketoacyl-ACP synthase III</shortName>
        <shortName evidence="9">KAS III</shortName>
        <ecNumber evidence="9">2.3.1.180</ecNumber>
    </recommendedName>
    <alternativeName>
        <fullName evidence="9">3-oxoacyl-[acyl-carrier-protein] synthase 3</fullName>
    </alternativeName>
    <alternativeName>
        <fullName evidence="9">3-oxoacyl-[acyl-carrier-protein] synthase III</fullName>
    </alternativeName>
</protein>
<accession>A0A9D1DY62</accession>
<feature type="active site" evidence="9">
    <location>
        <position position="255"/>
    </location>
</feature>
<dbReference type="GO" id="GO:0033818">
    <property type="term" value="F:beta-ketoacyl-acyl-carrier-protein synthase III activity"/>
    <property type="evidence" value="ECO:0007669"/>
    <property type="project" value="UniProtKB-UniRule"/>
</dbReference>
<comment type="catalytic activity">
    <reaction evidence="9">
        <text>malonyl-[ACP] + acetyl-CoA + H(+) = 3-oxobutanoyl-[ACP] + CO2 + CoA</text>
        <dbReference type="Rhea" id="RHEA:12080"/>
        <dbReference type="Rhea" id="RHEA-COMP:9623"/>
        <dbReference type="Rhea" id="RHEA-COMP:9625"/>
        <dbReference type="ChEBI" id="CHEBI:15378"/>
        <dbReference type="ChEBI" id="CHEBI:16526"/>
        <dbReference type="ChEBI" id="CHEBI:57287"/>
        <dbReference type="ChEBI" id="CHEBI:57288"/>
        <dbReference type="ChEBI" id="CHEBI:78449"/>
        <dbReference type="ChEBI" id="CHEBI:78450"/>
        <dbReference type="EC" id="2.3.1.180"/>
    </reaction>
</comment>
<feature type="domain" description="Beta-ketoacyl-[acyl-carrier-protein] synthase III C-terminal" evidence="10">
    <location>
        <begin position="239"/>
        <end position="327"/>
    </location>
</feature>
<dbReference type="EC" id="2.3.1.180" evidence="9"/>
<comment type="subunit">
    <text evidence="9">Homodimer.</text>
</comment>
<dbReference type="SUPFAM" id="SSF53901">
    <property type="entry name" value="Thiolase-like"/>
    <property type="match status" value="1"/>
</dbReference>
<reference evidence="12" key="2">
    <citation type="journal article" date="2021" name="PeerJ">
        <title>Extensive microbial diversity within the chicken gut microbiome revealed by metagenomics and culture.</title>
        <authorList>
            <person name="Gilroy R."/>
            <person name="Ravi A."/>
            <person name="Getino M."/>
            <person name="Pursley I."/>
            <person name="Horton D.L."/>
            <person name="Alikhan N.F."/>
            <person name="Baker D."/>
            <person name="Gharbi K."/>
            <person name="Hall N."/>
            <person name="Watson M."/>
            <person name="Adriaenssens E.M."/>
            <person name="Foster-Nyarko E."/>
            <person name="Jarju S."/>
            <person name="Secka A."/>
            <person name="Antonio M."/>
            <person name="Oren A."/>
            <person name="Chaudhuri R.R."/>
            <person name="La Ragione R."/>
            <person name="Hildebrand F."/>
            <person name="Pallen M.J."/>
        </authorList>
    </citation>
    <scope>NUCLEOTIDE SEQUENCE</scope>
    <source>
        <strain evidence="12">CHK189-12415</strain>
    </source>
</reference>
<dbReference type="PANTHER" id="PTHR34069:SF2">
    <property type="entry name" value="BETA-KETOACYL-[ACYL-CARRIER-PROTEIN] SYNTHASE III"/>
    <property type="match status" value="1"/>
</dbReference>
<keyword evidence="3 9" id="KW-0444">Lipid biosynthesis</keyword>
<evidence type="ECO:0000259" key="10">
    <source>
        <dbReference type="Pfam" id="PF08541"/>
    </source>
</evidence>
<dbReference type="HAMAP" id="MF_01815">
    <property type="entry name" value="FabH"/>
    <property type="match status" value="1"/>
</dbReference>
<sequence>MGLKILGTGKYLPSTVVTNEDFTRIVDTSDEWIVKRTGMKERRIASEPTHVMAERAARAAIEDAGLNPLDIDLILCTTVTSDYITPALACIVQGAIGAKNAAAFDINAACAAFVYALDMANMYLQHGYHHILIVSAEGLSKITDYTDRSTCVLFGDAAGACVVGKGDGDFQSVLGTDGTGAHTLFARRPLNDIPFVTQDDPQSIDHFPDVGRPGVLYMDGREVYKFAVGAMNHALRAACDKFGITPADLDLIIPHQANLRIIQSAAKELGLPLERFYVNIDRYGNTSSACIPVALAELAEKGELLPGRKVGMVGFGAGLVYGGCVFTL</sequence>
<dbReference type="CDD" id="cd00830">
    <property type="entry name" value="KAS_III"/>
    <property type="match status" value="1"/>
</dbReference>
<dbReference type="GO" id="GO:0004315">
    <property type="term" value="F:3-oxoacyl-[acyl-carrier-protein] synthase activity"/>
    <property type="evidence" value="ECO:0007669"/>
    <property type="project" value="InterPro"/>
</dbReference>